<evidence type="ECO:0000259" key="4">
    <source>
        <dbReference type="Pfam" id="PF10145"/>
    </source>
</evidence>
<organism evidence="5">
    <name type="scientific">Siphoviridae sp. ctiam3</name>
    <dbReference type="NCBI Taxonomy" id="2825624"/>
    <lineage>
        <taxon>Viruses</taxon>
        <taxon>Duplodnaviria</taxon>
        <taxon>Heunggongvirae</taxon>
        <taxon>Uroviricota</taxon>
        <taxon>Caudoviricetes</taxon>
    </lineage>
</organism>
<keyword evidence="3" id="KW-0812">Transmembrane</keyword>
<evidence type="ECO:0000256" key="1">
    <source>
        <dbReference type="ARBA" id="ARBA00022465"/>
    </source>
</evidence>
<evidence type="ECO:0000256" key="3">
    <source>
        <dbReference type="SAM" id="Phobius"/>
    </source>
</evidence>
<reference evidence="5" key="1">
    <citation type="journal article" date="2021" name="Proc. Natl. Acad. Sci. U.S.A.">
        <title>A Catalog of Tens of Thousands of Viruses from Human Metagenomes Reveals Hidden Associations with Chronic Diseases.</title>
        <authorList>
            <person name="Tisza M.J."/>
            <person name="Buck C.B."/>
        </authorList>
    </citation>
    <scope>NUCLEOTIDE SEQUENCE</scope>
    <source>
        <strain evidence="5">Ctiam3</strain>
    </source>
</reference>
<keyword evidence="3" id="KW-0472">Membrane</keyword>
<evidence type="ECO:0000313" key="5">
    <source>
        <dbReference type="EMBL" id="DAE01975.1"/>
    </source>
</evidence>
<name>A0A8S5P4D7_9CAUD</name>
<keyword evidence="2" id="KW-1188">Viral release from host cell</keyword>
<dbReference type="EMBL" id="BK015338">
    <property type="protein sequence ID" value="DAE01975.1"/>
    <property type="molecule type" value="Genomic_DNA"/>
</dbReference>
<dbReference type="Pfam" id="PF10145">
    <property type="entry name" value="PhageMin_Tail"/>
    <property type="match status" value="1"/>
</dbReference>
<keyword evidence="3" id="KW-1133">Transmembrane helix</keyword>
<protein>
    <submittedName>
        <fullName evidence="5">Minor tail protein</fullName>
    </submittedName>
</protein>
<feature type="transmembrane region" description="Helical" evidence="3">
    <location>
        <begin position="577"/>
        <end position="603"/>
    </location>
</feature>
<accession>A0A8S5P4D7</accession>
<dbReference type="PANTHER" id="PTHR37813:SF1">
    <property type="entry name" value="FELS-2 PROPHAGE PROTEIN"/>
    <property type="match status" value="1"/>
</dbReference>
<feature type="transmembrane region" description="Helical" evidence="3">
    <location>
        <begin position="484"/>
        <end position="507"/>
    </location>
</feature>
<sequence>MKKSDYTRRHGNKMSKVIDLVMRLQDGVTSVLSGINARMQDTAVAANSAGRRVQKVGEGITGIGDKLMPVSVAIVGAGAAAVHAFVGFDSAVTSAGAKAGATAEEVERLREVAKGLGADFPISATEAAVAMDGLAASGMNANQIMGTLPSIVEASVASGESLEVTSNVVAGALNTWGLMTGNVAENSQRMADVIQMAANKSKLGMADFGVAMQYAGAPAAALGIQVEELATSMAIMSNNNIEASTSGRSLRMMLSRLVDPPKEASEALAKLGVSAVDSTGKFVGLGNVYDQLRSKMQGLTEAEKFKLAGDIAGTESASALLAVLNTSTEDYNELRQAMDDASGSSKKQADLMKQTLLGTFKDLASKVEALGIAFAEVLQPKIKSVANSLGALATWFKNLNPTVKDMIVNIGLSVVGFTALTKILGPAVSGVGSLMRVYGDIGKVLAGSPIQNKLLEVSIHGIIKAYNLLGTVAGRVIPWIARMLPMAFTGPVGLAVGAIALIGIAMWKNWDKVQPVLESFGRGFMGLARYVGDVVAKIWTHLQPFVTKLAETFGKGIDRLMASFQRLGKVLSPVLDFIMYTVGAIAAVIIGGPLAVAIGHLVIGFTIAVSAVEGILTGLVVAITGIIDGISQILSGIIDFITGVFTGNWALAWSGVVGVFSGIITGITGILDGVIEGIRASINSLISSINGISFTTPDWVPGIGGKSFGPLNIPLLYSGTDNWGSGPAMVHDRGAEIINLPSGSQVIPHEQSLRSAYDQGKRSGNGGGELQLTIQNLNVRNDGKSVEELAKEIMEHIHYEMSIRSINKMEGAV</sequence>
<dbReference type="GO" id="GO:0098003">
    <property type="term" value="P:viral tail assembly"/>
    <property type="evidence" value="ECO:0007669"/>
    <property type="project" value="UniProtKB-KW"/>
</dbReference>
<proteinExistence type="predicted"/>
<dbReference type="PANTHER" id="PTHR37813">
    <property type="entry name" value="FELS-2 PROPHAGE PROTEIN"/>
    <property type="match status" value="1"/>
</dbReference>
<evidence type="ECO:0000256" key="2">
    <source>
        <dbReference type="ARBA" id="ARBA00022612"/>
    </source>
</evidence>
<feature type="transmembrane region" description="Helical" evidence="3">
    <location>
        <begin position="615"/>
        <end position="638"/>
    </location>
</feature>
<feature type="domain" description="Phage tail tape measure protein" evidence="4">
    <location>
        <begin position="111"/>
        <end position="313"/>
    </location>
</feature>
<dbReference type="InterPro" id="IPR010090">
    <property type="entry name" value="Phage_tape_meas"/>
</dbReference>
<dbReference type="NCBIfam" id="TIGR01760">
    <property type="entry name" value="tape_meas_TP901"/>
    <property type="match status" value="1"/>
</dbReference>
<keyword evidence="1" id="KW-1245">Viral tail assembly</keyword>
<feature type="transmembrane region" description="Helical" evidence="3">
    <location>
        <begin position="650"/>
        <end position="671"/>
    </location>
</feature>